<dbReference type="OrthoDB" id="2864564at2759"/>
<evidence type="ECO:0000259" key="1">
    <source>
        <dbReference type="Pfam" id="PF00646"/>
    </source>
</evidence>
<evidence type="ECO:0000313" key="2">
    <source>
        <dbReference type="EMBL" id="KDQ53555.1"/>
    </source>
</evidence>
<dbReference type="CDD" id="cd09917">
    <property type="entry name" value="F-box_SF"/>
    <property type="match status" value="1"/>
</dbReference>
<dbReference type="InterPro" id="IPR001810">
    <property type="entry name" value="F-box_dom"/>
</dbReference>
<dbReference type="InParanoid" id="A0A067PI95"/>
<name>A0A067PI95_9AGAM</name>
<sequence>MSDNINAGSLATLADAITPSASDQLAPELWLSIFSHIPRNNIPTLTLTCQSFRSLAQPLLFDNLALSLTQRIAGNCLYGFDYSIPKLFLYGSLKNHIDRLAFYASDRIAPSIRSIRVDITLPYLDETKGVRMEEGGDALIEEFFEVLPRFTGLKSLRLSHIDFSARRLTQLAKLTCLPVLSLTIFHSMISAHPEQQLPLVGISDFKMDDHVLDPFTRLQTDEDLARWTTFVHPKRLRSLRLLRDYRFAEALLPSLSREPFENLRILHIPYGITASPYFLAAFSQFTGLKELLISRMPPSPSTDPLEIPVGFVASTLPQLEKYGGPEVFLDIFPAGHHASTLCELTLWGSLSDGSSDPDTTVSCLERLFGVGPLYPKLVELPNVLGSLHLVVRDLTEELFLFVCRNAKSLEDLCITSFTHSEYGSKGIYGRQSLLAAATREIPASIQTLTIQTCFGLPSVERVVREVTLLTGHLTEQRGLKNLQTVQLSFDDYWACWNARGAGGEATTGVLRLRKRFGKQNELEVSLFHNH</sequence>
<accession>A0A067PI95</accession>
<organism evidence="2 3">
    <name type="scientific">Jaapia argillacea MUCL 33604</name>
    <dbReference type="NCBI Taxonomy" id="933084"/>
    <lineage>
        <taxon>Eukaryota</taxon>
        <taxon>Fungi</taxon>
        <taxon>Dikarya</taxon>
        <taxon>Basidiomycota</taxon>
        <taxon>Agaricomycotina</taxon>
        <taxon>Agaricomycetes</taxon>
        <taxon>Agaricomycetidae</taxon>
        <taxon>Jaapiales</taxon>
        <taxon>Jaapiaceae</taxon>
        <taxon>Jaapia</taxon>
    </lineage>
</organism>
<dbReference type="HOGENOM" id="CLU_569987_0_0_1"/>
<evidence type="ECO:0000313" key="3">
    <source>
        <dbReference type="Proteomes" id="UP000027265"/>
    </source>
</evidence>
<dbReference type="AlphaFoldDB" id="A0A067PI95"/>
<keyword evidence="3" id="KW-1185">Reference proteome</keyword>
<reference evidence="3" key="1">
    <citation type="journal article" date="2014" name="Proc. Natl. Acad. Sci. U.S.A.">
        <title>Extensive sampling of basidiomycete genomes demonstrates inadequacy of the white-rot/brown-rot paradigm for wood decay fungi.</title>
        <authorList>
            <person name="Riley R."/>
            <person name="Salamov A.A."/>
            <person name="Brown D.W."/>
            <person name="Nagy L.G."/>
            <person name="Floudas D."/>
            <person name="Held B.W."/>
            <person name="Levasseur A."/>
            <person name="Lombard V."/>
            <person name="Morin E."/>
            <person name="Otillar R."/>
            <person name="Lindquist E.A."/>
            <person name="Sun H."/>
            <person name="LaButti K.M."/>
            <person name="Schmutz J."/>
            <person name="Jabbour D."/>
            <person name="Luo H."/>
            <person name="Baker S.E."/>
            <person name="Pisabarro A.G."/>
            <person name="Walton J.D."/>
            <person name="Blanchette R.A."/>
            <person name="Henrissat B."/>
            <person name="Martin F."/>
            <person name="Cullen D."/>
            <person name="Hibbett D.S."/>
            <person name="Grigoriev I.V."/>
        </authorList>
    </citation>
    <scope>NUCLEOTIDE SEQUENCE [LARGE SCALE GENOMIC DNA]</scope>
    <source>
        <strain evidence="3">MUCL 33604</strain>
    </source>
</reference>
<dbReference type="SUPFAM" id="SSF52047">
    <property type="entry name" value="RNI-like"/>
    <property type="match status" value="1"/>
</dbReference>
<proteinExistence type="predicted"/>
<dbReference type="EMBL" id="KL197733">
    <property type="protein sequence ID" value="KDQ53555.1"/>
    <property type="molecule type" value="Genomic_DNA"/>
</dbReference>
<gene>
    <name evidence="2" type="ORF">JAAARDRAFT_428182</name>
</gene>
<protein>
    <recommendedName>
        <fullName evidence="1">F-box domain-containing protein</fullName>
    </recommendedName>
</protein>
<dbReference type="Pfam" id="PF00646">
    <property type="entry name" value="F-box"/>
    <property type="match status" value="1"/>
</dbReference>
<dbReference type="Proteomes" id="UP000027265">
    <property type="component" value="Unassembled WGS sequence"/>
</dbReference>
<feature type="domain" description="F-box" evidence="1">
    <location>
        <begin position="24"/>
        <end position="57"/>
    </location>
</feature>